<dbReference type="GO" id="GO:0046872">
    <property type="term" value="F:metal ion binding"/>
    <property type="evidence" value="ECO:0007669"/>
    <property type="project" value="UniProtKB-KW"/>
</dbReference>
<feature type="domain" description="Isochorismatase-like" evidence="9">
    <location>
        <begin position="10"/>
        <end position="206"/>
    </location>
</feature>
<reference evidence="10 11" key="1">
    <citation type="submission" date="2016-03" db="EMBL/GenBank/DDBJ databases">
        <title>Complete genome sequence of a novel chlorpyrifos degrading bacterium, Cupriavidus nantongensis sp. X1.</title>
        <authorList>
            <person name="Fang L."/>
        </authorList>
    </citation>
    <scope>NUCLEOTIDE SEQUENCE [LARGE SCALE GENOMIC DNA]</scope>
    <source>
        <strain evidence="10 11">X1</strain>
    </source>
</reference>
<dbReference type="PANTHER" id="PTHR11080">
    <property type="entry name" value="PYRAZINAMIDASE/NICOTINAMIDASE"/>
    <property type="match status" value="1"/>
</dbReference>
<dbReference type="AlphaFoldDB" id="A0A142JJD7"/>
<keyword evidence="11" id="KW-1185">Reference proteome</keyword>
<dbReference type="Pfam" id="PF00857">
    <property type="entry name" value="Isochorismatase"/>
    <property type="match status" value="1"/>
</dbReference>
<evidence type="ECO:0000256" key="1">
    <source>
        <dbReference type="ARBA" id="ARBA00006336"/>
    </source>
</evidence>
<dbReference type="InterPro" id="IPR000868">
    <property type="entry name" value="Isochorismatase-like_dom"/>
</dbReference>
<dbReference type="SUPFAM" id="SSF52499">
    <property type="entry name" value="Isochorismatase-like hydrolases"/>
    <property type="match status" value="1"/>
</dbReference>
<dbReference type="STRING" id="1796606.A2G96_10790"/>
<dbReference type="InterPro" id="IPR036380">
    <property type="entry name" value="Isochorismatase-like_sf"/>
</dbReference>
<dbReference type="InterPro" id="IPR052347">
    <property type="entry name" value="Isochorismatase_Nicotinamidase"/>
</dbReference>
<evidence type="ECO:0000256" key="4">
    <source>
        <dbReference type="ARBA" id="ARBA00022801"/>
    </source>
</evidence>
<proteinExistence type="inferred from homology"/>
<gene>
    <name evidence="10" type="ORF">A2G96_10790</name>
</gene>
<evidence type="ECO:0000256" key="7">
    <source>
        <dbReference type="ARBA" id="ARBA00043224"/>
    </source>
</evidence>
<evidence type="ECO:0000256" key="5">
    <source>
        <dbReference type="ARBA" id="ARBA00037900"/>
    </source>
</evidence>
<evidence type="ECO:0000313" key="11">
    <source>
        <dbReference type="Proteomes" id="UP000075238"/>
    </source>
</evidence>
<evidence type="ECO:0000259" key="9">
    <source>
        <dbReference type="Pfam" id="PF00857"/>
    </source>
</evidence>
<dbReference type="GO" id="GO:0019363">
    <property type="term" value="P:pyridine nucleotide biosynthetic process"/>
    <property type="evidence" value="ECO:0007669"/>
    <property type="project" value="UniProtKB-KW"/>
</dbReference>
<evidence type="ECO:0000256" key="8">
    <source>
        <dbReference type="ARBA" id="ARBA00072277"/>
    </source>
</evidence>
<dbReference type="PANTHER" id="PTHR11080:SF2">
    <property type="entry name" value="LD05707P"/>
    <property type="match status" value="1"/>
</dbReference>
<dbReference type="EMBL" id="CP014844">
    <property type="protein sequence ID" value="AMR78199.1"/>
    <property type="molecule type" value="Genomic_DNA"/>
</dbReference>
<protein>
    <recommendedName>
        <fullName evidence="8">Nicotinamidase</fullName>
        <ecNumber evidence="6">3.5.1.19</ecNumber>
    </recommendedName>
    <alternativeName>
        <fullName evidence="7">Nicotinamide deamidase</fullName>
    </alternativeName>
</protein>
<accession>A0A142JJD7</accession>
<evidence type="ECO:0000256" key="3">
    <source>
        <dbReference type="ARBA" id="ARBA00022723"/>
    </source>
</evidence>
<organism evidence="10 11">
    <name type="scientific">Cupriavidus nantongensis</name>
    <dbReference type="NCBI Taxonomy" id="1796606"/>
    <lineage>
        <taxon>Bacteria</taxon>
        <taxon>Pseudomonadati</taxon>
        <taxon>Pseudomonadota</taxon>
        <taxon>Betaproteobacteria</taxon>
        <taxon>Burkholderiales</taxon>
        <taxon>Burkholderiaceae</taxon>
        <taxon>Cupriavidus</taxon>
    </lineage>
</organism>
<comment type="similarity">
    <text evidence="1">Belongs to the isochorismatase family.</text>
</comment>
<comment type="pathway">
    <text evidence="5">Cofactor biosynthesis; nicotinate biosynthesis; nicotinate from nicotinamide: step 1/1.</text>
</comment>
<evidence type="ECO:0000313" key="10">
    <source>
        <dbReference type="EMBL" id="AMR78199.1"/>
    </source>
</evidence>
<dbReference type="KEGG" id="cnan:A2G96_10790"/>
<dbReference type="NCBIfam" id="NF008623">
    <property type="entry name" value="PRK11609.1"/>
    <property type="match status" value="1"/>
</dbReference>
<keyword evidence="3" id="KW-0479">Metal-binding</keyword>
<evidence type="ECO:0000256" key="6">
    <source>
        <dbReference type="ARBA" id="ARBA00039017"/>
    </source>
</evidence>
<dbReference type="Proteomes" id="UP000075238">
    <property type="component" value="Chromosome 1"/>
</dbReference>
<dbReference type="GO" id="GO:0008936">
    <property type="term" value="F:nicotinamidase activity"/>
    <property type="evidence" value="ECO:0007669"/>
    <property type="project" value="UniProtKB-EC"/>
</dbReference>
<dbReference type="CDD" id="cd01011">
    <property type="entry name" value="nicotinamidase"/>
    <property type="match status" value="1"/>
</dbReference>
<name>A0A142JJD7_9BURK</name>
<dbReference type="FunFam" id="3.40.50.850:FF:000006">
    <property type="entry name" value="Bifunctional pyrazinamidase/nicotinamidase"/>
    <property type="match status" value="1"/>
</dbReference>
<dbReference type="Gene3D" id="3.40.50.850">
    <property type="entry name" value="Isochorismatase-like"/>
    <property type="match status" value="1"/>
</dbReference>
<dbReference type="RefSeq" id="WP_062799155.1">
    <property type="nucleotide sequence ID" value="NZ_CP014844.1"/>
</dbReference>
<keyword evidence="2" id="KW-0662">Pyridine nucleotide biosynthesis</keyword>
<dbReference type="OrthoDB" id="9791276at2"/>
<dbReference type="EC" id="3.5.1.19" evidence="6"/>
<keyword evidence="4" id="KW-0378">Hydrolase</keyword>
<sequence>MDTTLRPDDCLLVIDVQNDFMPGGALAVPRGDEVVPVINRLARAFGHVVLTQDWHPAAHVSFAANHAGAQPFQTLALPYGEQVLWPVHCVQDTPGAALHAGLHVPHARLVIRKGHHAGVDSYSAFMEADRTTRTGLAGYLREHGVRRVFCAGLATDYCVAWSALDARAAGFEAALVEDACRAIDLHGSLAQAWQDLGAAGVARVMSAELLRGQG</sequence>
<evidence type="ECO:0000256" key="2">
    <source>
        <dbReference type="ARBA" id="ARBA00022642"/>
    </source>
</evidence>